<organism evidence="1 2">
    <name type="scientific">Candidatus Amesbacteria bacterium RIFOXYD1_FULL_47_9</name>
    <dbReference type="NCBI Taxonomy" id="1797267"/>
    <lineage>
        <taxon>Bacteria</taxon>
        <taxon>Candidatus Amesiibacteriota</taxon>
    </lineage>
</organism>
<name>A0A1F4ZYR2_9BACT</name>
<dbReference type="AlphaFoldDB" id="A0A1F4ZYR2"/>
<proteinExistence type="predicted"/>
<dbReference type="Proteomes" id="UP000178579">
    <property type="component" value="Unassembled WGS sequence"/>
</dbReference>
<sequence length="77" mass="8945">MEKTTKPSNSDEIIREEVRALSDPQIKQILDSREQMMKENRTPTREEYLKIQTAATEKIRRIEEGTYNPVSSTETSS</sequence>
<comment type="caution">
    <text evidence="1">The sequence shown here is derived from an EMBL/GenBank/DDBJ whole genome shotgun (WGS) entry which is preliminary data.</text>
</comment>
<evidence type="ECO:0000313" key="2">
    <source>
        <dbReference type="Proteomes" id="UP000178579"/>
    </source>
</evidence>
<accession>A0A1F4ZYR2</accession>
<reference evidence="1 2" key="1">
    <citation type="journal article" date="2016" name="Nat. Commun.">
        <title>Thousands of microbial genomes shed light on interconnected biogeochemical processes in an aquifer system.</title>
        <authorList>
            <person name="Anantharaman K."/>
            <person name="Brown C.T."/>
            <person name="Hug L.A."/>
            <person name="Sharon I."/>
            <person name="Castelle C.J."/>
            <person name="Probst A.J."/>
            <person name="Thomas B.C."/>
            <person name="Singh A."/>
            <person name="Wilkins M.J."/>
            <person name="Karaoz U."/>
            <person name="Brodie E.L."/>
            <person name="Williams K.H."/>
            <person name="Hubbard S.S."/>
            <person name="Banfield J.F."/>
        </authorList>
    </citation>
    <scope>NUCLEOTIDE SEQUENCE [LARGE SCALE GENOMIC DNA]</scope>
</reference>
<evidence type="ECO:0000313" key="1">
    <source>
        <dbReference type="EMBL" id="OGD11583.1"/>
    </source>
</evidence>
<gene>
    <name evidence="1" type="ORF">A2576_05020</name>
</gene>
<protein>
    <submittedName>
        <fullName evidence="1">Uncharacterized protein</fullName>
    </submittedName>
</protein>
<dbReference type="EMBL" id="MEXV01000042">
    <property type="protein sequence ID" value="OGD11583.1"/>
    <property type="molecule type" value="Genomic_DNA"/>
</dbReference>